<proteinExistence type="predicted"/>
<accession>A0ABS3TMC7</accession>
<evidence type="ECO:0000256" key="1">
    <source>
        <dbReference type="SAM" id="Phobius"/>
    </source>
</evidence>
<organism evidence="2 3">
    <name type="scientific">Pseudomonas schmalbachii</name>
    <dbReference type="NCBI Taxonomy" id="2816993"/>
    <lineage>
        <taxon>Bacteria</taxon>
        <taxon>Pseudomonadati</taxon>
        <taxon>Pseudomonadota</taxon>
        <taxon>Gammaproteobacteria</taxon>
        <taxon>Pseudomonadales</taxon>
        <taxon>Pseudomonadaceae</taxon>
        <taxon>Pseudomonas</taxon>
    </lineage>
</organism>
<keyword evidence="1" id="KW-1133">Transmembrane helix</keyword>
<comment type="caution">
    <text evidence="2">The sequence shown here is derived from an EMBL/GenBank/DDBJ whole genome shotgun (WGS) entry which is preliminary data.</text>
</comment>
<evidence type="ECO:0000313" key="2">
    <source>
        <dbReference type="EMBL" id="MBO3274820.1"/>
    </source>
</evidence>
<evidence type="ECO:0000313" key="3">
    <source>
        <dbReference type="Proteomes" id="UP000669060"/>
    </source>
</evidence>
<protein>
    <recommendedName>
        <fullName evidence="4">DUF4175 domain-containing protein</fullName>
    </recommendedName>
</protein>
<dbReference type="RefSeq" id="WP_208312669.1">
    <property type="nucleotide sequence ID" value="NZ_JAELYA010000002.1"/>
</dbReference>
<sequence>MTCKPSLSDRQSQGSWIFRLLLRIRRVFAWLGPVLILALGVGGAACAFLAWERKSPLFGAVALLAFGCALLIAILWSEYDWWLFKLGPRDGLDIPIE</sequence>
<keyword evidence="1" id="KW-0472">Membrane</keyword>
<feature type="transmembrane region" description="Helical" evidence="1">
    <location>
        <begin position="57"/>
        <end position="76"/>
    </location>
</feature>
<keyword evidence="3" id="KW-1185">Reference proteome</keyword>
<dbReference type="EMBL" id="JAELYA010000002">
    <property type="protein sequence ID" value="MBO3274820.1"/>
    <property type="molecule type" value="Genomic_DNA"/>
</dbReference>
<gene>
    <name evidence="2" type="ORF">JFY56_06265</name>
</gene>
<evidence type="ECO:0008006" key="4">
    <source>
        <dbReference type="Google" id="ProtNLM"/>
    </source>
</evidence>
<name>A0ABS3TMC7_9PSED</name>
<feature type="transmembrane region" description="Helical" evidence="1">
    <location>
        <begin position="27"/>
        <end position="51"/>
    </location>
</feature>
<keyword evidence="1" id="KW-0812">Transmembrane</keyword>
<dbReference type="Proteomes" id="UP000669060">
    <property type="component" value="Unassembled WGS sequence"/>
</dbReference>
<reference evidence="2 3" key="1">
    <citation type="submission" date="2020-12" db="EMBL/GenBank/DDBJ databases">
        <title>Pseudomonas schmalbachii sp. nov. isolated from millipede gut.</title>
        <authorList>
            <person name="Shelomi M."/>
        </authorList>
    </citation>
    <scope>NUCLEOTIDE SEQUENCE [LARGE SCALE GENOMIC DNA]</scope>
    <source>
        <strain evidence="2 3">Milli4</strain>
    </source>
</reference>